<dbReference type="OrthoDB" id="4097008at2759"/>
<feature type="compositionally biased region" description="Polar residues" evidence="6">
    <location>
        <begin position="260"/>
        <end position="272"/>
    </location>
</feature>
<feature type="compositionally biased region" description="Polar residues" evidence="6">
    <location>
        <begin position="377"/>
        <end position="402"/>
    </location>
</feature>
<dbReference type="EMBL" id="KZ679019">
    <property type="protein sequence ID" value="PSS07058.1"/>
    <property type="molecule type" value="Genomic_DNA"/>
</dbReference>
<comment type="similarity">
    <text evidence="3">Belongs to the INP1 family.</text>
</comment>
<feature type="compositionally biased region" description="Low complexity" evidence="6">
    <location>
        <begin position="238"/>
        <end position="252"/>
    </location>
</feature>
<feature type="compositionally biased region" description="Acidic residues" evidence="6">
    <location>
        <begin position="320"/>
        <end position="332"/>
    </location>
</feature>
<dbReference type="GeneID" id="36576541"/>
<dbReference type="GO" id="GO:0045033">
    <property type="term" value="P:peroxisome inheritance"/>
    <property type="evidence" value="ECO:0007669"/>
    <property type="project" value="InterPro"/>
</dbReference>
<evidence type="ECO:0000256" key="3">
    <source>
        <dbReference type="ARBA" id="ARBA00010707"/>
    </source>
</evidence>
<feature type="compositionally biased region" description="Low complexity" evidence="6">
    <location>
        <begin position="44"/>
        <end position="60"/>
    </location>
</feature>
<feature type="compositionally biased region" description="Low complexity" evidence="6">
    <location>
        <begin position="307"/>
        <end position="318"/>
    </location>
</feature>
<feature type="region of interest" description="Disordered" evidence="6">
    <location>
        <begin position="1"/>
        <end position="30"/>
    </location>
</feature>
<proteinExistence type="inferred from homology"/>
<protein>
    <recommendedName>
        <fullName evidence="4">Inheritance of peroxisomes protein 1</fullName>
    </recommendedName>
</protein>
<evidence type="ECO:0000313" key="8">
    <source>
        <dbReference type="Proteomes" id="UP000241818"/>
    </source>
</evidence>
<keyword evidence="8" id="KW-1185">Reference proteome</keyword>
<feature type="compositionally biased region" description="Low complexity" evidence="6">
    <location>
        <begin position="9"/>
        <end position="22"/>
    </location>
</feature>
<dbReference type="STRING" id="857342.A0A2T3APY4"/>
<name>A0A2T3APY4_AMORE</name>
<dbReference type="Pfam" id="PF12634">
    <property type="entry name" value="Inp1"/>
    <property type="match status" value="1"/>
</dbReference>
<feature type="region of interest" description="Disordered" evidence="6">
    <location>
        <begin position="626"/>
        <end position="650"/>
    </location>
</feature>
<dbReference type="Proteomes" id="UP000241818">
    <property type="component" value="Unassembled WGS sequence"/>
</dbReference>
<comment type="function">
    <text evidence="1">Required for peroxisome inheritance.</text>
</comment>
<accession>A0A2T3APY4</accession>
<feature type="compositionally biased region" description="Low complexity" evidence="6">
    <location>
        <begin position="429"/>
        <end position="443"/>
    </location>
</feature>
<feature type="region of interest" description="Disordered" evidence="6">
    <location>
        <begin position="168"/>
        <end position="505"/>
    </location>
</feature>
<dbReference type="AlphaFoldDB" id="A0A2T3APY4"/>
<comment type="subcellular location">
    <subcellularLocation>
        <location evidence="2">Peroxisome membrane</location>
        <topology evidence="2">Peripheral membrane protein</topology>
    </subcellularLocation>
</comment>
<feature type="compositionally biased region" description="Polar residues" evidence="6">
    <location>
        <begin position="339"/>
        <end position="353"/>
    </location>
</feature>
<gene>
    <name evidence="7" type="ORF">M430DRAFT_54342</name>
</gene>
<dbReference type="InterPro" id="IPR024758">
    <property type="entry name" value="Inp1"/>
</dbReference>
<evidence type="ECO:0000313" key="7">
    <source>
        <dbReference type="EMBL" id="PSS07058.1"/>
    </source>
</evidence>
<evidence type="ECO:0000256" key="5">
    <source>
        <dbReference type="ARBA" id="ARBA00023136"/>
    </source>
</evidence>
<reference evidence="7 8" key="1">
    <citation type="journal article" date="2018" name="New Phytol.">
        <title>Comparative genomics and transcriptomics depict ericoid mycorrhizal fungi as versatile saprotrophs and plant mutualists.</title>
        <authorList>
            <person name="Martino E."/>
            <person name="Morin E."/>
            <person name="Grelet G.A."/>
            <person name="Kuo A."/>
            <person name="Kohler A."/>
            <person name="Daghino S."/>
            <person name="Barry K.W."/>
            <person name="Cichocki N."/>
            <person name="Clum A."/>
            <person name="Dockter R.B."/>
            <person name="Hainaut M."/>
            <person name="Kuo R.C."/>
            <person name="LaButti K."/>
            <person name="Lindahl B.D."/>
            <person name="Lindquist E.A."/>
            <person name="Lipzen A."/>
            <person name="Khouja H.R."/>
            <person name="Magnuson J."/>
            <person name="Murat C."/>
            <person name="Ohm R.A."/>
            <person name="Singer S.W."/>
            <person name="Spatafora J.W."/>
            <person name="Wang M."/>
            <person name="Veneault-Fourrey C."/>
            <person name="Henrissat B."/>
            <person name="Grigoriev I.V."/>
            <person name="Martin F.M."/>
            <person name="Perotto S."/>
        </authorList>
    </citation>
    <scope>NUCLEOTIDE SEQUENCE [LARGE SCALE GENOMIC DNA]</scope>
    <source>
        <strain evidence="7 8">ATCC 22711</strain>
    </source>
</reference>
<dbReference type="RefSeq" id="XP_024716714.1">
    <property type="nucleotide sequence ID" value="XM_024868460.1"/>
</dbReference>
<dbReference type="InParanoid" id="A0A2T3APY4"/>
<evidence type="ECO:0000256" key="1">
    <source>
        <dbReference type="ARBA" id="ARBA00003594"/>
    </source>
</evidence>
<sequence length="650" mass="71102">MASSSPATPISRRSISLPSPQSASGPDPQIEVLYHHPSARIISFTTSNPTSQSSPITSSPGGEEEPGSLSWVSRFERTIAVGPLRIYRAPGSVAFLNCSRALQPILQKSQCWEVDGSGKFVLQIRRPQYWRIEVPSKSDDDKVRVEELKEVLAKVLLFEKTPCPFQRNFTVELPDPPQTPVRKRPWKPVERPRLDITPTPKHADEENSYSAGKGSSKTQSLSTISELVSTPTTPSRDPASSTTTTHTPGTPSIADLYPPNNGNRPELSSSPDSKQKEDETVLPDPFTNTISDKNTPAGILAPSLLESSVNSSRFGSSSGLEEDSDNFSDTTDDTNVTVKVQSQPALRPTTSEPNNDDRPQAVQNRNRLITDTPVLSIVTSSPSKSRTNSPLRNSTVVESNPNFSSSVESFHSVQSWHSPLAPPSPPTSHPSSPTTTTSYPYPHDNIVLPKRPHHTRDTSELTTASHTPGAWETTSIDSGSVPRSLSPPPKTPTLVNDTNEKSDDEQFEVITPPTARSGLRHRATTSSNSRRRTLSPLPAAVNLFSPPKHRLKRLQTTRHLPTAIIQKTCEILLSPPSHLLQLMLNIASKIAAGEWKGVLSGNGEDVHWDFEDEYVGEGWTEDDYGMSLPNTEARPKKANTKTEGGFWEVD</sequence>
<feature type="compositionally biased region" description="Polar residues" evidence="6">
    <location>
        <begin position="208"/>
        <end position="235"/>
    </location>
</feature>
<feature type="compositionally biased region" description="Low complexity" evidence="6">
    <location>
        <begin position="403"/>
        <end position="415"/>
    </location>
</feature>
<evidence type="ECO:0000256" key="6">
    <source>
        <dbReference type="SAM" id="MobiDB-lite"/>
    </source>
</evidence>
<feature type="region of interest" description="Disordered" evidence="6">
    <location>
        <begin position="44"/>
        <end position="69"/>
    </location>
</feature>
<keyword evidence="5" id="KW-0472">Membrane</keyword>
<evidence type="ECO:0000256" key="2">
    <source>
        <dbReference type="ARBA" id="ARBA00004421"/>
    </source>
</evidence>
<dbReference type="GO" id="GO:0005780">
    <property type="term" value="C:extrinsic component of intraperoxisomal membrane"/>
    <property type="evidence" value="ECO:0007669"/>
    <property type="project" value="InterPro"/>
</dbReference>
<evidence type="ECO:0000256" key="4">
    <source>
        <dbReference type="ARBA" id="ARBA00021397"/>
    </source>
</evidence>
<organism evidence="7 8">
    <name type="scientific">Amorphotheca resinae ATCC 22711</name>
    <dbReference type="NCBI Taxonomy" id="857342"/>
    <lineage>
        <taxon>Eukaryota</taxon>
        <taxon>Fungi</taxon>
        <taxon>Dikarya</taxon>
        <taxon>Ascomycota</taxon>
        <taxon>Pezizomycotina</taxon>
        <taxon>Leotiomycetes</taxon>
        <taxon>Helotiales</taxon>
        <taxon>Amorphothecaceae</taxon>
        <taxon>Amorphotheca</taxon>
    </lineage>
</organism>
<feature type="compositionally biased region" description="Polar residues" evidence="6">
    <location>
        <begin position="460"/>
        <end position="483"/>
    </location>
</feature>